<reference evidence="1" key="1">
    <citation type="submission" date="2014-09" db="EMBL/GenBank/DDBJ databases">
        <authorList>
            <person name="Magalhaes I.L.F."/>
            <person name="Oliveira U."/>
            <person name="Santos F.R."/>
            <person name="Vidigal T.H.D.A."/>
            <person name="Brescovit A.D."/>
            <person name="Santos A.J."/>
        </authorList>
    </citation>
    <scope>NUCLEOTIDE SEQUENCE</scope>
    <source>
        <tissue evidence="1">Shoot tissue taken approximately 20 cm above the soil surface</tissue>
    </source>
</reference>
<proteinExistence type="predicted"/>
<organism evidence="1">
    <name type="scientific">Arundo donax</name>
    <name type="common">Giant reed</name>
    <name type="synonym">Donax arundinaceus</name>
    <dbReference type="NCBI Taxonomy" id="35708"/>
    <lineage>
        <taxon>Eukaryota</taxon>
        <taxon>Viridiplantae</taxon>
        <taxon>Streptophyta</taxon>
        <taxon>Embryophyta</taxon>
        <taxon>Tracheophyta</taxon>
        <taxon>Spermatophyta</taxon>
        <taxon>Magnoliopsida</taxon>
        <taxon>Liliopsida</taxon>
        <taxon>Poales</taxon>
        <taxon>Poaceae</taxon>
        <taxon>PACMAD clade</taxon>
        <taxon>Arundinoideae</taxon>
        <taxon>Arundineae</taxon>
        <taxon>Arundo</taxon>
    </lineage>
</organism>
<reference evidence="1" key="2">
    <citation type="journal article" date="2015" name="Data Brief">
        <title>Shoot transcriptome of the giant reed, Arundo donax.</title>
        <authorList>
            <person name="Barrero R.A."/>
            <person name="Guerrero F.D."/>
            <person name="Moolhuijzen P."/>
            <person name="Goolsby J.A."/>
            <person name="Tidwell J."/>
            <person name="Bellgard S.E."/>
            <person name="Bellgard M.I."/>
        </authorList>
    </citation>
    <scope>NUCLEOTIDE SEQUENCE</scope>
    <source>
        <tissue evidence="1">Shoot tissue taken approximately 20 cm above the soil surface</tissue>
    </source>
</reference>
<evidence type="ECO:0000313" key="1">
    <source>
        <dbReference type="EMBL" id="JAD56147.1"/>
    </source>
</evidence>
<dbReference type="AlphaFoldDB" id="A0A0A9BA37"/>
<accession>A0A0A9BA37</accession>
<sequence>MLNISCQIEILALLICSDF</sequence>
<protein>
    <submittedName>
        <fullName evidence="1">Uncharacterized protein</fullName>
    </submittedName>
</protein>
<name>A0A0A9BA37_ARUDO</name>
<dbReference type="EMBL" id="GBRH01241748">
    <property type="protein sequence ID" value="JAD56147.1"/>
    <property type="molecule type" value="Transcribed_RNA"/>
</dbReference>